<name>A0ABP7AFS6_9ACTN</name>
<evidence type="ECO:0008006" key="3">
    <source>
        <dbReference type="Google" id="ProtNLM"/>
    </source>
</evidence>
<proteinExistence type="predicted"/>
<gene>
    <name evidence="1" type="ORF">GCM10022236_37250</name>
</gene>
<keyword evidence="2" id="KW-1185">Reference proteome</keyword>
<evidence type="ECO:0000313" key="1">
    <source>
        <dbReference type="EMBL" id="GAA3631239.1"/>
    </source>
</evidence>
<reference evidence="2" key="1">
    <citation type="journal article" date="2019" name="Int. J. Syst. Evol. Microbiol.">
        <title>The Global Catalogue of Microorganisms (GCM) 10K type strain sequencing project: providing services to taxonomists for standard genome sequencing and annotation.</title>
        <authorList>
            <consortium name="The Broad Institute Genomics Platform"/>
            <consortium name="The Broad Institute Genome Sequencing Center for Infectious Disease"/>
            <person name="Wu L."/>
            <person name="Ma J."/>
        </authorList>
    </citation>
    <scope>NUCLEOTIDE SEQUENCE [LARGE SCALE GENOMIC DNA]</scope>
    <source>
        <strain evidence="2">JCM 16929</strain>
    </source>
</reference>
<dbReference type="EMBL" id="BAABAB010000028">
    <property type="protein sequence ID" value="GAA3631239.1"/>
    <property type="molecule type" value="Genomic_DNA"/>
</dbReference>
<accession>A0ABP7AFS6</accession>
<sequence>MSDRHASDEQDRPWLELLRESLAEVDQVPAHILEAGYAAFSWRTIDAELALLTYDSTAPGALAGARSQQASLRAMTFASASCTIELQLDGDAVLGQLIPADGGGALSLLLRDGTSTAIPYDELGCFTVTPSPGEAFRLQLSGDPAVITDWITV</sequence>
<dbReference type="Proteomes" id="UP001501490">
    <property type="component" value="Unassembled WGS sequence"/>
</dbReference>
<comment type="caution">
    <text evidence="1">The sequence shown here is derived from an EMBL/GenBank/DDBJ whole genome shotgun (WGS) entry which is preliminary data.</text>
</comment>
<organism evidence="1 2">
    <name type="scientific">Microlunatus ginsengisoli</name>
    <dbReference type="NCBI Taxonomy" id="363863"/>
    <lineage>
        <taxon>Bacteria</taxon>
        <taxon>Bacillati</taxon>
        <taxon>Actinomycetota</taxon>
        <taxon>Actinomycetes</taxon>
        <taxon>Propionibacteriales</taxon>
        <taxon>Propionibacteriaceae</taxon>
        <taxon>Microlunatus</taxon>
    </lineage>
</organism>
<evidence type="ECO:0000313" key="2">
    <source>
        <dbReference type="Proteomes" id="UP001501490"/>
    </source>
</evidence>
<protein>
    <recommendedName>
        <fullName evidence="3">PH domain-containing protein</fullName>
    </recommendedName>
</protein>
<dbReference type="RefSeq" id="WP_344807362.1">
    <property type="nucleotide sequence ID" value="NZ_BAABAB010000028.1"/>
</dbReference>